<comment type="caution">
    <text evidence="2">The sequence shown here is derived from an EMBL/GenBank/DDBJ whole genome shotgun (WGS) entry which is preliminary data.</text>
</comment>
<evidence type="ECO:0000313" key="3">
    <source>
        <dbReference type="Proteomes" id="UP000786693"/>
    </source>
</evidence>
<evidence type="ECO:0000313" key="2">
    <source>
        <dbReference type="EMBL" id="GIT93702.1"/>
    </source>
</evidence>
<proteinExistence type="predicted"/>
<protein>
    <recommendedName>
        <fullName evidence="1">DUF7227 domain-containing protein</fullName>
    </recommendedName>
</protein>
<name>A0ABQ4NHZ3_9RHOB</name>
<evidence type="ECO:0000259" key="1">
    <source>
        <dbReference type="Pfam" id="PF23872"/>
    </source>
</evidence>
<sequence length="244" mass="26289">MPKFLITRKSHNRVKGPIMVTTSPRVTCPAACLLRKSSGTDAAGGCYAEHGFLGGFIWTKLDRLEPGQTFKAGQMRVYDLPQLLAVIRELPDATLWRHNQAGDLFSIDQETIDEETLAEIVSANRGRSGFTYTHYDVLSNAHNRRVIRQANENGFTVNLSANNLDEADSLADLRIGPVAVVLPAQQRANVTTASGRKVIICPAIKHPGMTCATCGICSKHREAIVGLPAVGAGATRAEQAVIAA</sequence>
<dbReference type="Pfam" id="PF23872">
    <property type="entry name" value="DUF7227"/>
    <property type="match status" value="1"/>
</dbReference>
<gene>
    <name evidence="2" type="ORF">JANAI62_03250</name>
</gene>
<reference evidence="2 3" key="1">
    <citation type="submission" date="2021-05" db="EMBL/GenBank/DDBJ databases">
        <title>Bacteria Genome sequencing.</title>
        <authorList>
            <person name="Takabe Y."/>
            <person name="Nakajima Y."/>
            <person name="Suzuki S."/>
            <person name="Shiozaki T."/>
        </authorList>
    </citation>
    <scope>NUCLEOTIDE SEQUENCE [LARGE SCALE GENOMIC DNA]</scope>
    <source>
        <strain evidence="2 3">AI_62</strain>
    </source>
</reference>
<feature type="domain" description="DUF7227" evidence="1">
    <location>
        <begin position="3"/>
        <end position="241"/>
    </location>
</feature>
<dbReference type="Proteomes" id="UP000786693">
    <property type="component" value="Unassembled WGS sequence"/>
</dbReference>
<accession>A0ABQ4NHZ3</accession>
<dbReference type="InterPro" id="IPR055651">
    <property type="entry name" value="DUF7227"/>
</dbReference>
<organism evidence="2 3">
    <name type="scientific">Jannaschia pagri</name>
    <dbReference type="NCBI Taxonomy" id="2829797"/>
    <lineage>
        <taxon>Bacteria</taxon>
        <taxon>Pseudomonadati</taxon>
        <taxon>Pseudomonadota</taxon>
        <taxon>Alphaproteobacteria</taxon>
        <taxon>Rhodobacterales</taxon>
        <taxon>Roseobacteraceae</taxon>
        <taxon>Jannaschia</taxon>
    </lineage>
</organism>
<dbReference type="EMBL" id="BPFH01000001">
    <property type="protein sequence ID" value="GIT93702.1"/>
    <property type="molecule type" value="Genomic_DNA"/>
</dbReference>
<keyword evidence="3" id="KW-1185">Reference proteome</keyword>